<feature type="domain" description="DUF58" evidence="1">
    <location>
        <begin position="46"/>
        <end position="250"/>
    </location>
</feature>
<organism evidence="2 3">
    <name type="scientific">Azohydromonas caseinilytica</name>
    <dbReference type="NCBI Taxonomy" id="2728836"/>
    <lineage>
        <taxon>Bacteria</taxon>
        <taxon>Pseudomonadati</taxon>
        <taxon>Pseudomonadota</taxon>
        <taxon>Betaproteobacteria</taxon>
        <taxon>Burkholderiales</taxon>
        <taxon>Sphaerotilaceae</taxon>
        <taxon>Azohydromonas</taxon>
    </lineage>
</organism>
<name>A0A848FDN1_9BURK</name>
<comment type="caution">
    <text evidence="2">The sequence shown here is derived from an EMBL/GenBank/DDBJ whole genome shotgun (WGS) entry which is preliminary data.</text>
</comment>
<evidence type="ECO:0000313" key="2">
    <source>
        <dbReference type="EMBL" id="NML17412.1"/>
    </source>
</evidence>
<accession>A0A848FDN1</accession>
<dbReference type="Pfam" id="PF01882">
    <property type="entry name" value="DUF58"/>
    <property type="match status" value="1"/>
</dbReference>
<evidence type="ECO:0000259" key="1">
    <source>
        <dbReference type="Pfam" id="PF01882"/>
    </source>
</evidence>
<dbReference type="PANTHER" id="PTHR33608:SF6">
    <property type="entry name" value="BLL2464 PROTEIN"/>
    <property type="match status" value="1"/>
</dbReference>
<evidence type="ECO:0000313" key="3">
    <source>
        <dbReference type="Proteomes" id="UP000574067"/>
    </source>
</evidence>
<sequence length="282" mass="31837">MIQPPPEFHYRLPGPAQGLRAGAHRSLGGEGGLEFRGHADWLRAPDARRLDVRATLRDPFQRWQVRLHSPPRAQTVWLIADVSASMAFGAPRRLDVLADFARSLAWSAWRTGDPFGCVACDDRLREELLWPPARQAGRAEALGSQLRALRPERQGSRALAQAAAVLGASRGLLFLVSDFHVPLEEVRRWLDAFVSHWVVPVVLWDRYEFEPRGPAGLLPLVDAESGARRLLWWRPGLRERWAQAGCERREALQRCFAQARLRPLFIEGAFDADAVTRHFLQG</sequence>
<dbReference type="AlphaFoldDB" id="A0A848FDN1"/>
<dbReference type="Proteomes" id="UP000574067">
    <property type="component" value="Unassembled WGS sequence"/>
</dbReference>
<dbReference type="EMBL" id="JABBFW010000018">
    <property type="protein sequence ID" value="NML17412.1"/>
    <property type="molecule type" value="Genomic_DNA"/>
</dbReference>
<gene>
    <name evidence="2" type="ORF">HHL10_20790</name>
</gene>
<dbReference type="RefSeq" id="WP_169162316.1">
    <property type="nucleotide sequence ID" value="NZ_JABBFW010000018.1"/>
</dbReference>
<dbReference type="InterPro" id="IPR002881">
    <property type="entry name" value="DUF58"/>
</dbReference>
<protein>
    <submittedName>
        <fullName evidence="2">DUF58 domain-containing protein</fullName>
    </submittedName>
</protein>
<dbReference type="PANTHER" id="PTHR33608">
    <property type="entry name" value="BLL2464 PROTEIN"/>
    <property type="match status" value="1"/>
</dbReference>
<dbReference type="InterPro" id="IPR036465">
    <property type="entry name" value="vWFA_dom_sf"/>
</dbReference>
<reference evidence="2 3" key="1">
    <citation type="submission" date="2020-04" db="EMBL/GenBank/DDBJ databases">
        <title>Azohydromonas sp. isolated from soil.</title>
        <authorList>
            <person name="Dahal R.H."/>
        </authorList>
    </citation>
    <scope>NUCLEOTIDE SEQUENCE [LARGE SCALE GENOMIC DNA]</scope>
    <source>
        <strain evidence="2 3">G-1-1-14</strain>
    </source>
</reference>
<proteinExistence type="predicted"/>
<keyword evidence="3" id="KW-1185">Reference proteome</keyword>
<dbReference type="SUPFAM" id="SSF53300">
    <property type="entry name" value="vWA-like"/>
    <property type="match status" value="1"/>
</dbReference>